<dbReference type="NCBIfam" id="NF004767">
    <property type="entry name" value="PRK06105.1"/>
    <property type="match status" value="1"/>
</dbReference>
<dbReference type="InterPro" id="IPR015422">
    <property type="entry name" value="PyrdxlP-dep_Trfase_small"/>
</dbReference>
<dbReference type="PANTHER" id="PTHR43094">
    <property type="entry name" value="AMINOTRANSFERASE"/>
    <property type="match status" value="1"/>
</dbReference>
<dbReference type="Proteomes" id="UP000484885">
    <property type="component" value="Unassembled WGS sequence"/>
</dbReference>
<dbReference type="Gene3D" id="3.40.640.10">
    <property type="entry name" value="Type I PLP-dependent aspartate aminotransferase-like (Major domain)"/>
    <property type="match status" value="1"/>
</dbReference>
<evidence type="ECO:0000256" key="5">
    <source>
        <dbReference type="RuleBase" id="RU003560"/>
    </source>
</evidence>
<dbReference type="InterPro" id="IPR015424">
    <property type="entry name" value="PyrdxlP-dep_Trfase"/>
</dbReference>
<dbReference type="FunFam" id="3.40.640.10:FF:000014">
    <property type="entry name" value="Adenosylmethionine-8-amino-7-oxononanoate aminotransferase, probable"/>
    <property type="match status" value="1"/>
</dbReference>
<dbReference type="EMBL" id="JAAGSC010000031">
    <property type="protein sequence ID" value="NDY94634.1"/>
    <property type="molecule type" value="Genomic_DNA"/>
</dbReference>
<name>A0A845UVS3_9GAMM</name>
<dbReference type="PANTHER" id="PTHR43094:SF1">
    <property type="entry name" value="AMINOTRANSFERASE CLASS-III"/>
    <property type="match status" value="1"/>
</dbReference>
<gene>
    <name evidence="6" type="ORF">G3I74_02685</name>
</gene>
<dbReference type="SUPFAM" id="SSF53383">
    <property type="entry name" value="PLP-dependent transferases"/>
    <property type="match status" value="1"/>
</dbReference>
<keyword evidence="4 5" id="KW-0663">Pyridoxal phosphate</keyword>
<sequence length="471" mass="50687">MRSAVSTHWESCNLNASLEQQDLDHLFHPCTDLAGHSRAGPLIWSRGEGVYVYDSAGKQYLEGMAGLWCTALGYGEKELARVAAEQMETFCYGPLFAGKSNEPSIRLAAKLSEWVPIDGARFLFGCSGSDANDAQVKLVRYYFHAIGKPGKRKILSRGNAYHGVTVATAALTGLPAFHKHFGLAMDEVIHLTSPHFYRQGRPGESESEFVERLGQELEQVIEREGADNIAAFFAEPLMGAGGVILPPEGYFQRIQPLLEANDILLVDDEVVCAFGRTGQAFGCQTYGMRPATMTMAKALSSAYVPISAVAVPPFMYEPIEKAAGEVGIFGHGLTYSGHPVAAAVAVRNLELMEERGLINHAAAMAPAFQGALQRLADHPLVGHQRGIGLIGGLELVADKESRQSFPAAEKMAFRVAAACLEEGLVVRALPGDIVAVCPPLIIDPAQIEELAGKLERGLDRALKSVQATRSA</sequence>
<protein>
    <submittedName>
        <fullName evidence="6">Aminotransferase class III-fold pyridoxal phosphate-dependent enzyme</fullName>
    </submittedName>
</protein>
<evidence type="ECO:0000313" key="7">
    <source>
        <dbReference type="Proteomes" id="UP000484885"/>
    </source>
</evidence>
<evidence type="ECO:0000256" key="1">
    <source>
        <dbReference type="ARBA" id="ARBA00008954"/>
    </source>
</evidence>
<proteinExistence type="inferred from homology"/>
<dbReference type="AlphaFoldDB" id="A0A845UVS3"/>
<comment type="caution">
    <text evidence="6">The sequence shown here is derived from an EMBL/GenBank/DDBJ whole genome shotgun (WGS) entry which is preliminary data.</text>
</comment>
<comment type="similarity">
    <text evidence="1 5">Belongs to the class-III pyridoxal-phosphate-dependent aminotransferase family.</text>
</comment>
<keyword evidence="7" id="KW-1185">Reference proteome</keyword>
<evidence type="ECO:0000256" key="4">
    <source>
        <dbReference type="ARBA" id="ARBA00022898"/>
    </source>
</evidence>
<keyword evidence="2 6" id="KW-0032">Aminotransferase</keyword>
<dbReference type="CDD" id="cd00610">
    <property type="entry name" value="OAT_like"/>
    <property type="match status" value="1"/>
</dbReference>
<evidence type="ECO:0000313" key="6">
    <source>
        <dbReference type="EMBL" id="NDY94634.1"/>
    </source>
</evidence>
<dbReference type="InterPro" id="IPR005814">
    <property type="entry name" value="Aminotrans_3"/>
</dbReference>
<evidence type="ECO:0000256" key="2">
    <source>
        <dbReference type="ARBA" id="ARBA00022576"/>
    </source>
</evidence>
<dbReference type="GO" id="GO:0008483">
    <property type="term" value="F:transaminase activity"/>
    <property type="evidence" value="ECO:0007669"/>
    <property type="project" value="UniProtKB-KW"/>
</dbReference>
<dbReference type="Pfam" id="PF00202">
    <property type="entry name" value="Aminotran_3"/>
    <property type="match status" value="1"/>
</dbReference>
<accession>A0A845UVS3</accession>
<reference evidence="6 7" key="1">
    <citation type="submission" date="2020-02" db="EMBL/GenBank/DDBJ databases">
        <authorList>
            <person name="Zhang X.-Y."/>
        </authorList>
    </citation>
    <scope>NUCLEOTIDE SEQUENCE [LARGE SCALE GENOMIC DNA]</scope>
    <source>
        <strain evidence="6 7">C33</strain>
    </source>
</reference>
<organism evidence="6 7">
    <name type="scientific">Wenzhouxiangella limi</name>
    <dbReference type="NCBI Taxonomy" id="2707351"/>
    <lineage>
        <taxon>Bacteria</taxon>
        <taxon>Pseudomonadati</taxon>
        <taxon>Pseudomonadota</taxon>
        <taxon>Gammaproteobacteria</taxon>
        <taxon>Chromatiales</taxon>
        <taxon>Wenzhouxiangellaceae</taxon>
        <taxon>Wenzhouxiangella</taxon>
    </lineage>
</organism>
<dbReference type="InterPro" id="IPR015421">
    <property type="entry name" value="PyrdxlP-dep_Trfase_major"/>
</dbReference>
<keyword evidence="3 6" id="KW-0808">Transferase</keyword>
<evidence type="ECO:0000256" key="3">
    <source>
        <dbReference type="ARBA" id="ARBA00022679"/>
    </source>
</evidence>
<dbReference type="Gene3D" id="3.90.1150.10">
    <property type="entry name" value="Aspartate Aminotransferase, domain 1"/>
    <property type="match status" value="1"/>
</dbReference>
<dbReference type="GO" id="GO:0030170">
    <property type="term" value="F:pyridoxal phosphate binding"/>
    <property type="evidence" value="ECO:0007669"/>
    <property type="project" value="InterPro"/>
</dbReference>